<accession>A0ABS4BDT9</accession>
<dbReference type="InterPro" id="IPR016181">
    <property type="entry name" value="Acyl_CoA_acyltransferase"/>
</dbReference>
<protein>
    <submittedName>
        <fullName evidence="2">GNAT family N-acetyltransferase</fullName>
    </submittedName>
</protein>
<name>A0ABS4BDT9_9HYPH</name>
<evidence type="ECO:0000313" key="3">
    <source>
        <dbReference type="Proteomes" id="UP000678276"/>
    </source>
</evidence>
<dbReference type="Pfam" id="PF00583">
    <property type="entry name" value="Acetyltransf_1"/>
    <property type="match status" value="1"/>
</dbReference>
<dbReference type="InterPro" id="IPR000182">
    <property type="entry name" value="GNAT_dom"/>
</dbReference>
<dbReference type="Gene3D" id="3.40.630.30">
    <property type="match status" value="1"/>
</dbReference>
<gene>
    <name evidence="2" type="ORF">J6595_04865</name>
</gene>
<evidence type="ECO:0000313" key="2">
    <source>
        <dbReference type="EMBL" id="MBP0614908.1"/>
    </source>
</evidence>
<dbReference type="Proteomes" id="UP000678276">
    <property type="component" value="Unassembled WGS sequence"/>
</dbReference>
<sequence length="161" mass="17223">MRPDDLAAVCVLADRVHPGLREDPAIFAERLALYPAGCFVLERRQIIAGYAIAHPIRYPDPPSLNMRIGSLPPDCDALYIHDVALSPEARGEGQAGAVIGHLLQLAAGFPRACLVSVYGTAAFWQRFGFSDAAAVLPSGALSAYGEDARFMQRLTPDCAAT</sequence>
<keyword evidence="3" id="KW-1185">Reference proteome</keyword>
<organism evidence="2 3">
    <name type="scientific">Jiella mangrovi</name>
    <dbReference type="NCBI Taxonomy" id="2821407"/>
    <lineage>
        <taxon>Bacteria</taxon>
        <taxon>Pseudomonadati</taxon>
        <taxon>Pseudomonadota</taxon>
        <taxon>Alphaproteobacteria</taxon>
        <taxon>Hyphomicrobiales</taxon>
        <taxon>Aurantimonadaceae</taxon>
        <taxon>Jiella</taxon>
    </lineage>
</organism>
<reference evidence="2 3" key="1">
    <citation type="submission" date="2021-04" db="EMBL/GenBank/DDBJ databases">
        <title>Whole genome sequence of Jiella sp. KSK16Y-1.</title>
        <authorList>
            <person name="Tuo L."/>
        </authorList>
    </citation>
    <scope>NUCLEOTIDE SEQUENCE [LARGE SCALE GENOMIC DNA]</scope>
    <source>
        <strain evidence="2 3">KSK16Y-1</strain>
    </source>
</reference>
<evidence type="ECO:0000259" key="1">
    <source>
        <dbReference type="PROSITE" id="PS51186"/>
    </source>
</evidence>
<dbReference type="SUPFAM" id="SSF55729">
    <property type="entry name" value="Acyl-CoA N-acyltransferases (Nat)"/>
    <property type="match status" value="1"/>
</dbReference>
<dbReference type="EMBL" id="JAGJCF010000002">
    <property type="protein sequence ID" value="MBP0614908.1"/>
    <property type="molecule type" value="Genomic_DNA"/>
</dbReference>
<feature type="domain" description="N-acetyltransferase" evidence="1">
    <location>
        <begin position="1"/>
        <end position="156"/>
    </location>
</feature>
<comment type="caution">
    <text evidence="2">The sequence shown here is derived from an EMBL/GenBank/DDBJ whole genome shotgun (WGS) entry which is preliminary data.</text>
</comment>
<dbReference type="CDD" id="cd04301">
    <property type="entry name" value="NAT_SF"/>
    <property type="match status" value="1"/>
</dbReference>
<proteinExistence type="predicted"/>
<dbReference type="PROSITE" id="PS51186">
    <property type="entry name" value="GNAT"/>
    <property type="match status" value="1"/>
</dbReference>